<dbReference type="Proteomes" id="UP000250134">
    <property type="component" value="Chromosome"/>
</dbReference>
<dbReference type="EMBL" id="CP014855">
    <property type="protein sequence ID" value="ASJ01597.1"/>
    <property type="molecule type" value="Genomic_DNA"/>
</dbReference>
<dbReference type="PANTHER" id="PTHR43839:SF1">
    <property type="entry name" value="OPPC IN A BINDING PROTEIN-DEPENDENT TRANSPORT SYSTEM"/>
    <property type="match status" value="1"/>
</dbReference>
<dbReference type="OrthoDB" id="312811at2157"/>
<gene>
    <name evidence="7" type="ORF">A3K92_08940</name>
</gene>
<evidence type="ECO:0000256" key="3">
    <source>
        <dbReference type="ARBA" id="ARBA00022989"/>
    </source>
</evidence>
<comment type="subcellular location">
    <subcellularLocation>
        <location evidence="1">Membrane</location>
        <topology evidence="1">Multi-pass membrane protein</topology>
    </subcellularLocation>
</comment>
<dbReference type="GO" id="GO:0016020">
    <property type="term" value="C:membrane"/>
    <property type="evidence" value="ECO:0007669"/>
    <property type="project" value="UniProtKB-SubCell"/>
</dbReference>
<accession>A0A2Z2M688</accession>
<dbReference type="SUPFAM" id="SSF161098">
    <property type="entry name" value="MetI-like"/>
    <property type="match status" value="1"/>
</dbReference>
<dbReference type="InterPro" id="IPR000515">
    <property type="entry name" value="MetI-like"/>
</dbReference>
<keyword evidence="8" id="KW-1185">Reference proteome</keyword>
<reference evidence="7 8" key="1">
    <citation type="submission" date="2016-03" db="EMBL/GenBank/DDBJ databases">
        <title>Complete genome sequence of Thermococcus gorgonarius.</title>
        <authorList>
            <person name="Oger P.M."/>
        </authorList>
    </citation>
    <scope>NUCLEOTIDE SEQUENCE [LARGE SCALE GENOMIC DNA]</scope>
    <source>
        <strain evidence="7 8">W-12</strain>
    </source>
</reference>
<evidence type="ECO:0000256" key="2">
    <source>
        <dbReference type="ARBA" id="ARBA00022692"/>
    </source>
</evidence>
<dbReference type="CDD" id="cd06261">
    <property type="entry name" value="TM_PBP2"/>
    <property type="match status" value="1"/>
</dbReference>
<dbReference type="AlphaFoldDB" id="A0A2Z2M688"/>
<keyword evidence="2 5" id="KW-0812">Transmembrane</keyword>
<evidence type="ECO:0000313" key="8">
    <source>
        <dbReference type="Proteomes" id="UP000250134"/>
    </source>
</evidence>
<feature type="transmembrane region" description="Helical" evidence="5">
    <location>
        <begin position="346"/>
        <end position="368"/>
    </location>
</feature>
<keyword evidence="3 5" id="KW-1133">Transmembrane helix</keyword>
<protein>
    <submittedName>
        <fullName evidence="7">Peptide ABC transporter permease</fullName>
    </submittedName>
</protein>
<dbReference type="RefSeq" id="WP_088885929.1">
    <property type="nucleotide sequence ID" value="NZ_CP014855.1"/>
</dbReference>
<feature type="transmembrane region" description="Helical" evidence="5">
    <location>
        <begin position="222"/>
        <end position="252"/>
    </location>
</feature>
<dbReference type="PROSITE" id="PS50928">
    <property type="entry name" value="ABC_TM1"/>
    <property type="match status" value="1"/>
</dbReference>
<evidence type="ECO:0000313" key="7">
    <source>
        <dbReference type="EMBL" id="ASJ01597.1"/>
    </source>
</evidence>
<evidence type="ECO:0000256" key="1">
    <source>
        <dbReference type="ARBA" id="ARBA00004141"/>
    </source>
</evidence>
<evidence type="ECO:0000259" key="6">
    <source>
        <dbReference type="PROSITE" id="PS50928"/>
    </source>
</evidence>
<feature type="domain" description="ABC transmembrane type-1" evidence="6">
    <location>
        <begin position="218"/>
        <end position="415"/>
    </location>
</feature>
<dbReference type="InterPro" id="IPR035906">
    <property type="entry name" value="MetI-like_sf"/>
</dbReference>
<feature type="transmembrane region" description="Helical" evidence="5">
    <location>
        <begin position="283"/>
        <end position="301"/>
    </location>
</feature>
<evidence type="ECO:0000256" key="5">
    <source>
        <dbReference type="SAM" id="Phobius"/>
    </source>
</evidence>
<evidence type="ECO:0000256" key="4">
    <source>
        <dbReference type="ARBA" id="ARBA00023136"/>
    </source>
</evidence>
<dbReference type="KEGG" id="tgg:A3K92_08940"/>
<name>A0A2Z2M688_THEGO</name>
<feature type="transmembrane region" description="Helical" evidence="5">
    <location>
        <begin position="392"/>
        <end position="414"/>
    </location>
</feature>
<proteinExistence type="predicted"/>
<dbReference type="Gene3D" id="1.10.3720.10">
    <property type="entry name" value="MetI-like"/>
    <property type="match status" value="1"/>
</dbReference>
<dbReference type="GeneID" id="33332676"/>
<sequence>MKRKPSPKLTISLAIIGLYLLGALLAPHFVDKEGIDNWYNGNYWIRNPRLAPPEWVNLFGSKKPPSRILKPTKEEGRLHVFEYDFHYSRTPQDIKIIFNKTKFERISITLTTPGGESYVLYNSPIIEELSFRASVKKLIEIGRDKGMDVTETDVLFGDALKPLFFKNESGRIVPDEGKYRITIVSSAKPQVFVVGKVYGLMGTDVKRRDLWVGFLWGLRETMILVILTSLLATFLGTLLGVSGGLSGAAGVFSDAVSKISAITPLLPVMIALVPVEGKVGPNGILQMPMGLFILILGFLLSGKISRNVKVMVETEIKKEYIESSVSLGGDRLWILRNHILKVVIPYGIYQLTLLVPRVVALISLLGFFRATPGFNWGTLMASVVIENPRVTIYWWEVLPITLALGIFALAFVLINRDMEDRMSSKNI</sequence>
<dbReference type="GO" id="GO:0055085">
    <property type="term" value="P:transmembrane transport"/>
    <property type="evidence" value="ECO:0007669"/>
    <property type="project" value="InterPro"/>
</dbReference>
<organism evidence="7 8">
    <name type="scientific">Thermococcus gorgonarius</name>
    <dbReference type="NCBI Taxonomy" id="71997"/>
    <lineage>
        <taxon>Archaea</taxon>
        <taxon>Methanobacteriati</taxon>
        <taxon>Methanobacteriota</taxon>
        <taxon>Thermococci</taxon>
        <taxon>Thermococcales</taxon>
        <taxon>Thermococcaceae</taxon>
        <taxon>Thermococcus</taxon>
    </lineage>
</organism>
<dbReference type="PANTHER" id="PTHR43839">
    <property type="entry name" value="OPPC IN A BINDING PROTEIN-DEPENDENT TRANSPORT SYSTEM"/>
    <property type="match status" value="1"/>
</dbReference>
<feature type="transmembrane region" description="Helical" evidence="5">
    <location>
        <begin position="259"/>
        <end position="277"/>
    </location>
</feature>
<keyword evidence="4 5" id="KW-0472">Membrane</keyword>